<reference evidence="2" key="1">
    <citation type="submission" date="2015-07" db="EMBL/GenBank/DDBJ databases">
        <title>Genome sequencing of Sunxiuqinia dokdonensis strain SK.</title>
        <authorList>
            <person name="Ahn S."/>
            <person name="Kim B.-C."/>
        </authorList>
    </citation>
    <scope>NUCLEOTIDE SEQUENCE [LARGE SCALE GENOMIC DNA]</scope>
    <source>
        <strain evidence="2">SK</strain>
    </source>
</reference>
<accession>A0A0L8V8Q4</accession>
<organism evidence="1 2">
    <name type="scientific">Sunxiuqinia dokdonensis</name>
    <dbReference type="NCBI Taxonomy" id="1409788"/>
    <lineage>
        <taxon>Bacteria</taxon>
        <taxon>Pseudomonadati</taxon>
        <taxon>Bacteroidota</taxon>
        <taxon>Bacteroidia</taxon>
        <taxon>Marinilabiliales</taxon>
        <taxon>Prolixibacteraceae</taxon>
        <taxon>Sunxiuqinia</taxon>
    </lineage>
</organism>
<proteinExistence type="predicted"/>
<comment type="caution">
    <text evidence="1">The sequence shown here is derived from an EMBL/GenBank/DDBJ whole genome shotgun (WGS) entry which is preliminary data.</text>
</comment>
<evidence type="ECO:0000313" key="1">
    <source>
        <dbReference type="EMBL" id="KOH44826.1"/>
    </source>
</evidence>
<keyword evidence="2" id="KW-1185">Reference proteome</keyword>
<dbReference type="AlphaFoldDB" id="A0A0L8V8Q4"/>
<gene>
    <name evidence="1" type="ORF">NC99_23730</name>
</gene>
<dbReference type="STRING" id="1409788.NC99_23730"/>
<name>A0A0L8V8Q4_9BACT</name>
<dbReference type="Proteomes" id="UP000036958">
    <property type="component" value="Unassembled WGS sequence"/>
</dbReference>
<dbReference type="EMBL" id="LGIA01000152">
    <property type="protein sequence ID" value="KOH44826.1"/>
    <property type="molecule type" value="Genomic_DNA"/>
</dbReference>
<evidence type="ECO:0000313" key="2">
    <source>
        <dbReference type="Proteomes" id="UP000036958"/>
    </source>
</evidence>
<protein>
    <submittedName>
        <fullName evidence="1">Uncharacterized protein</fullName>
    </submittedName>
</protein>
<sequence>MFCFFHFAQFYFNPRSLFFISNYSLSISYRSLRISCVDLSVVLLPF</sequence>